<evidence type="ECO:0000313" key="2">
    <source>
        <dbReference type="EMBL" id="MPC37260.1"/>
    </source>
</evidence>
<dbReference type="EMBL" id="VSRR010003730">
    <property type="protein sequence ID" value="MPC37260.1"/>
    <property type="molecule type" value="Genomic_DNA"/>
</dbReference>
<sequence>MLMGKHKNSSGSREVVDLASETSSSVPEVHHIPPPRWFVAYYRNGHGNIIHASQYPAKEIGMIPEGNLKKHSKRVLVRNKDVTPARFLQHFLWPTDGMFETMKAHTTFNYSKGCVYSQDFMSSLRRKY</sequence>
<dbReference type="AlphaFoldDB" id="A0A5B7ER77"/>
<keyword evidence="3" id="KW-1185">Reference proteome</keyword>
<gene>
    <name evidence="2" type="ORF">E2C01_030734</name>
</gene>
<dbReference type="Proteomes" id="UP000324222">
    <property type="component" value="Unassembled WGS sequence"/>
</dbReference>
<feature type="region of interest" description="Disordered" evidence="1">
    <location>
        <begin position="1"/>
        <end position="27"/>
    </location>
</feature>
<organism evidence="2 3">
    <name type="scientific">Portunus trituberculatus</name>
    <name type="common">Swimming crab</name>
    <name type="synonym">Neptunus trituberculatus</name>
    <dbReference type="NCBI Taxonomy" id="210409"/>
    <lineage>
        <taxon>Eukaryota</taxon>
        <taxon>Metazoa</taxon>
        <taxon>Ecdysozoa</taxon>
        <taxon>Arthropoda</taxon>
        <taxon>Crustacea</taxon>
        <taxon>Multicrustacea</taxon>
        <taxon>Malacostraca</taxon>
        <taxon>Eumalacostraca</taxon>
        <taxon>Eucarida</taxon>
        <taxon>Decapoda</taxon>
        <taxon>Pleocyemata</taxon>
        <taxon>Brachyura</taxon>
        <taxon>Eubrachyura</taxon>
        <taxon>Portunoidea</taxon>
        <taxon>Portunidae</taxon>
        <taxon>Portuninae</taxon>
        <taxon>Portunus</taxon>
    </lineage>
</organism>
<protein>
    <submittedName>
        <fullName evidence="2">Uncharacterized protein</fullName>
    </submittedName>
</protein>
<evidence type="ECO:0000313" key="3">
    <source>
        <dbReference type="Proteomes" id="UP000324222"/>
    </source>
</evidence>
<reference evidence="2 3" key="1">
    <citation type="submission" date="2019-05" db="EMBL/GenBank/DDBJ databases">
        <title>Another draft genome of Portunus trituberculatus and its Hox gene families provides insights of decapod evolution.</title>
        <authorList>
            <person name="Jeong J.-H."/>
            <person name="Song I."/>
            <person name="Kim S."/>
            <person name="Choi T."/>
            <person name="Kim D."/>
            <person name="Ryu S."/>
            <person name="Kim W."/>
        </authorList>
    </citation>
    <scope>NUCLEOTIDE SEQUENCE [LARGE SCALE GENOMIC DNA]</scope>
    <source>
        <tissue evidence="2">Muscle</tissue>
    </source>
</reference>
<evidence type="ECO:0000256" key="1">
    <source>
        <dbReference type="SAM" id="MobiDB-lite"/>
    </source>
</evidence>
<comment type="caution">
    <text evidence="2">The sequence shown here is derived from an EMBL/GenBank/DDBJ whole genome shotgun (WGS) entry which is preliminary data.</text>
</comment>
<proteinExistence type="predicted"/>
<accession>A0A5B7ER77</accession>
<name>A0A5B7ER77_PORTR</name>